<name>I6Z742_MYCWM</name>
<dbReference type="HOGENOM" id="CLU_902621_0_0_14"/>
<protein>
    <submittedName>
        <fullName evidence="2">Uncharacterized protein</fullName>
    </submittedName>
</protein>
<dbReference type="AlphaFoldDB" id="I6Z742"/>
<proteinExistence type="predicted"/>
<feature type="coiled-coil region" evidence="1">
    <location>
        <begin position="85"/>
        <end position="112"/>
    </location>
</feature>
<dbReference type="EMBL" id="CP003703">
    <property type="protein sequence ID" value="AFN65443.1"/>
    <property type="molecule type" value="Genomic_DNA"/>
</dbReference>
<organism evidence="2 3">
    <name type="scientific">Mycoplasma wenyonii (strain Massachusetts)</name>
    <name type="common">Eperythrozoon wenyonii</name>
    <dbReference type="NCBI Taxonomy" id="1197325"/>
    <lineage>
        <taxon>Bacteria</taxon>
        <taxon>Bacillati</taxon>
        <taxon>Mycoplasmatota</taxon>
        <taxon>Mollicutes</taxon>
        <taxon>Mycoplasmataceae</taxon>
        <taxon>Mycoplasma</taxon>
    </lineage>
</organism>
<evidence type="ECO:0000313" key="2">
    <source>
        <dbReference type="EMBL" id="AFN65443.1"/>
    </source>
</evidence>
<evidence type="ECO:0000256" key="1">
    <source>
        <dbReference type="SAM" id="Coils"/>
    </source>
</evidence>
<dbReference type="Proteomes" id="UP000009005">
    <property type="component" value="Chromosome"/>
</dbReference>
<dbReference type="PATRIC" id="fig|1197325.3.peg.719"/>
<dbReference type="RefSeq" id="WP_014850152.1">
    <property type="nucleotide sequence ID" value="NC_018149.1"/>
</dbReference>
<accession>I6Z742</accession>
<dbReference type="KEGG" id="mwe:WEN_03330"/>
<reference evidence="2 3" key="1">
    <citation type="journal article" date="2012" name="J. Bacteriol.">
        <title>Complete genome sequence of Mycoplasma wenyonii strain Massachusetts.</title>
        <authorList>
            <person name="Dos Santos A.P."/>
            <person name="Guimaraes A.M."/>
            <person name="do Nascimento N.C."/>
            <person name="Sanmiguel P.J."/>
            <person name="Messick J.B."/>
        </authorList>
    </citation>
    <scope>NUCLEOTIDE SEQUENCE [LARGE SCALE GENOMIC DNA]</scope>
    <source>
        <strain evidence="2 3">Massachusetts</strain>
    </source>
</reference>
<keyword evidence="1" id="KW-0175">Coiled coil</keyword>
<evidence type="ECO:0000313" key="3">
    <source>
        <dbReference type="Proteomes" id="UP000009005"/>
    </source>
</evidence>
<sequence>MISVPTLSKGLITLGSLGGPSFFFSSSYLSLEGNRLIEVTNNEKNTEWQKGYITPVFDSKWLGGGFEKPTSYSYGYVARANGTNYFESEDKSRRAKRNLKEAEGELRLIEKVGDTQSSIQSKENSRNGLTPKKFFLMGVNVKTKEVEVTGLVSLVKTKHPGIKSKCQRDESMAIQNGYCDDKVFFKQYENIEDQPGFVETQLKNDKDQQVGVLEIKGGNELTAIFGNGIKKSSNVSLRHWSRSAPLQVLVSQKPQNLFVGPKTKSGKKYNRPYVVVHDLKFAEGVLRDKWKAVENNMANLIQVGMTKLSKGKISKVPFNKDRQYYLWDPSYTEIKDGTLKTKEGYKLPWKVNFSLPYTISLIK</sequence>
<keyword evidence="3" id="KW-1185">Reference proteome</keyword>
<dbReference type="STRING" id="1197325.WEN_03330"/>
<gene>
    <name evidence="2" type="ordered locus">WEN_03330</name>
</gene>